<dbReference type="GO" id="GO:0003680">
    <property type="term" value="F:minor groove of adenine-thymine-rich DNA binding"/>
    <property type="evidence" value="ECO:0007669"/>
    <property type="project" value="UniProtKB-UniRule"/>
</dbReference>
<feature type="compositionally biased region" description="Low complexity" evidence="2">
    <location>
        <begin position="48"/>
        <end position="59"/>
    </location>
</feature>
<gene>
    <name evidence="5" type="ORF">QJS04_geneDACA014855</name>
    <name evidence="4" type="ORF">QJS04_geneDACA023866</name>
</gene>
<keyword evidence="1" id="KW-0805">Transcription regulation</keyword>
<comment type="caution">
    <text evidence="5">The sequence shown here is derived from an EMBL/GenBank/DDBJ whole genome shotgun (WGS) entry which is preliminary data.</text>
</comment>
<evidence type="ECO:0000313" key="5">
    <source>
        <dbReference type="EMBL" id="KAK1258530.1"/>
    </source>
</evidence>
<evidence type="ECO:0000313" key="6">
    <source>
        <dbReference type="Proteomes" id="UP001179952"/>
    </source>
</evidence>
<feature type="region of interest" description="Disordered" evidence="2">
    <location>
        <begin position="1"/>
        <end position="120"/>
    </location>
</feature>
<proteinExistence type="predicted"/>
<keyword evidence="1" id="KW-0539">Nucleus</keyword>
<comment type="function">
    <text evidence="1">Transcription factor that specifically binds AT-rich DNA sequences related to the nuclear matrix attachment regions (MARs).</text>
</comment>
<dbReference type="Pfam" id="PF03479">
    <property type="entry name" value="PCC"/>
    <property type="match status" value="1"/>
</dbReference>
<dbReference type="InterPro" id="IPR039605">
    <property type="entry name" value="AHL"/>
</dbReference>
<evidence type="ECO:0000256" key="1">
    <source>
        <dbReference type="RuleBase" id="RU367031"/>
    </source>
</evidence>
<dbReference type="PANTHER" id="PTHR31500:SF68">
    <property type="entry name" value="AT-HOOK MOTIF NUCLEAR-LOCALIZED PROTEIN 14"/>
    <property type="match status" value="1"/>
</dbReference>
<evidence type="ECO:0000256" key="2">
    <source>
        <dbReference type="SAM" id="MobiDB-lite"/>
    </source>
</evidence>
<dbReference type="EMBL" id="JAUJYN010000015">
    <property type="protein sequence ID" value="KAK1258520.1"/>
    <property type="molecule type" value="Genomic_DNA"/>
</dbReference>
<dbReference type="Proteomes" id="UP001179952">
    <property type="component" value="Unassembled WGS sequence"/>
</dbReference>
<organism evidence="5 6">
    <name type="scientific">Acorus gramineus</name>
    <name type="common">Dwarf sweet flag</name>
    <dbReference type="NCBI Taxonomy" id="55184"/>
    <lineage>
        <taxon>Eukaryota</taxon>
        <taxon>Viridiplantae</taxon>
        <taxon>Streptophyta</taxon>
        <taxon>Embryophyta</taxon>
        <taxon>Tracheophyta</taxon>
        <taxon>Spermatophyta</taxon>
        <taxon>Magnoliopsida</taxon>
        <taxon>Liliopsida</taxon>
        <taxon>Acoraceae</taxon>
        <taxon>Acorus</taxon>
    </lineage>
</organism>
<keyword evidence="6" id="KW-1185">Reference proteome</keyword>
<reference evidence="5" key="1">
    <citation type="journal article" date="2023" name="Nat. Commun.">
        <title>Diploid and tetraploid genomes of Acorus and the evolution of monocots.</title>
        <authorList>
            <person name="Ma L."/>
            <person name="Liu K.W."/>
            <person name="Li Z."/>
            <person name="Hsiao Y.Y."/>
            <person name="Qi Y."/>
            <person name="Fu T."/>
            <person name="Tang G.D."/>
            <person name="Zhang D."/>
            <person name="Sun W.H."/>
            <person name="Liu D.K."/>
            <person name="Li Y."/>
            <person name="Chen G.Z."/>
            <person name="Liu X.D."/>
            <person name="Liao X.Y."/>
            <person name="Jiang Y.T."/>
            <person name="Yu X."/>
            <person name="Hao Y."/>
            <person name="Huang J."/>
            <person name="Zhao X.W."/>
            <person name="Ke S."/>
            <person name="Chen Y.Y."/>
            <person name="Wu W.L."/>
            <person name="Hsu J.L."/>
            <person name="Lin Y.F."/>
            <person name="Huang M.D."/>
            <person name="Li C.Y."/>
            <person name="Huang L."/>
            <person name="Wang Z.W."/>
            <person name="Zhao X."/>
            <person name="Zhong W.Y."/>
            <person name="Peng D.H."/>
            <person name="Ahmad S."/>
            <person name="Lan S."/>
            <person name="Zhang J.S."/>
            <person name="Tsai W.C."/>
            <person name="Van de Peer Y."/>
            <person name="Liu Z.J."/>
        </authorList>
    </citation>
    <scope>NUCLEOTIDE SEQUENCE</scope>
    <source>
        <strain evidence="5">SCP</strain>
    </source>
</reference>
<name>A0AAV9A2Z8_ACOGR</name>
<dbReference type="GO" id="GO:0005634">
    <property type="term" value="C:nucleus"/>
    <property type="evidence" value="ECO:0007669"/>
    <property type="project" value="UniProtKB-SubCell"/>
</dbReference>
<dbReference type="PROSITE" id="PS51742">
    <property type="entry name" value="PPC"/>
    <property type="match status" value="1"/>
</dbReference>
<sequence>MQRNNESGLRSYYTANGMFGSPPSSPHEASNNPPPPVLFSHSLGGGAAPPSAAVAAPLAEPVKRKRGRPRKYGAGTASPSSASVMKPLASPRQPPVQSPTGSSASSKRKEASKKAQMSGLESGEDMIVWDEWNLSRFMKDVALNIMSFMQQRKRAVCIITACGSISNACIRQQAMLSGNTTYEGHYEILSLSGSYLPSETAGAFSRTGGLSICLSGADGDIVGGGVGGPIVAAGPVQVIAGSFVIDSDKDSNAGSVAEPKLSAPSIARPSVFSPPHFRSTVDSTARFFSNRSDDHLAGGATNFMLQSCATNATCASSGVNGGPWLSPPASSSGVNSTRPSGGGIGWKFSGSCWVLMRRK</sequence>
<evidence type="ECO:0000313" key="4">
    <source>
        <dbReference type="EMBL" id="KAK1258520.1"/>
    </source>
</evidence>
<keyword evidence="1" id="KW-0804">Transcription</keyword>
<feature type="domain" description="PPC" evidence="3">
    <location>
        <begin position="121"/>
        <end position="264"/>
    </location>
</feature>
<comment type="subcellular location">
    <subcellularLocation>
        <location evidence="1">Nucleus</location>
    </subcellularLocation>
</comment>
<dbReference type="CDD" id="cd11378">
    <property type="entry name" value="DUF296"/>
    <property type="match status" value="1"/>
</dbReference>
<keyword evidence="1" id="KW-0238">DNA-binding</keyword>
<reference evidence="5" key="2">
    <citation type="submission" date="2023-06" db="EMBL/GenBank/DDBJ databases">
        <authorList>
            <person name="Ma L."/>
            <person name="Liu K.-W."/>
            <person name="Li Z."/>
            <person name="Hsiao Y.-Y."/>
            <person name="Qi Y."/>
            <person name="Fu T."/>
            <person name="Tang G."/>
            <person name="Zhang D."/>
            <person name="Sun W.-H."/>
            <person name="Liu D.-K."/>
            <person name="Li Y."/>
            <person name="Chen G.-Z."/>
            <person name="Liu X.-D."/>
            <person name="Liao X.-Y."/>
            <person name="Jiang Y.-T."/>
            <person name="Yu X."/>
            <person name="Hao Y."/>
            <person name="Huang J."/>
            <person name="Zhao X.-W."/>
            <person name="Ke S."/>
            <person name="Chen Y.-Y."/>
            <person name="Wu W.-L."/>
            <person name="Hsu J.-L."/>
            <person name="Lin Y.-F."/>
            <person name="Huang M.-D."/>
            <person name="Li C.-Y."/>
            <person name="Huang L."/>
            <person name="Wang Z.-W."/>
            <person name="Zhao X."/>
            <person name="Zhong W.-Y."/>
            <person name="Peng D.-H."/>
            <person name="Ahmad S."/>
            <person name="Lan S."/>
            <person name="Zhang J.-S."/>
            <person name="Tsai W.-C."/>
            <person name="Van De Peer Y."/>
            <person name="Liu Z.-J."/>
        </authorList>
    </citation>
    <scope>NUCLEOTIDE SEQUENCE</scope>
    <source>
        <strain evidence="5">SCP</strain>
        <tissue evidence="5">Leaves</tissue>
    </source>
</reference>
<evidence type="ECO:0000259" key="3">
    <source>
        <dbReference type="PROSITE" id="PS51742"/>
    </source>
</evidence>
<comment type="domain">
    <text evidence="1">The PPC domain mediates interactions between AHL proteins.</text>
</comment>
<dbReference type="PANTHER" id="PTHR31500">
    <property type="entry name" value="AT-HOOK MOTIF NUCLEAR-LOCALIZED PROTEIN 9"/>
    <property type="match status" value="1"/>
</dbReference>
<protein>
    <recommendedName>
        <fullName evidence="1">AT-hook motif nuclear-localized protein</fullName>
    </recommendedName>
</protein>
<dbReference type="SUPFAM" id="SSF117856">
    <property type="entry name" value="AF0104/ALDC/Ptd012-like"/>
    <property type="match status" value="1"/>
</dbReference>
<dbReference type="Gene3D" id="3.30.1330.80">
    <property type="entry name" value="Hypothetical protein, similar to alpha- acetolactate decarboxylase, domain 2"/>
    <property type="match status" value="1"/>
</dbReference>
<dbReference type="AlphaFoldDB" id="A0AAV9A2Z8"/>
<dbReference type="EMBL" id="JAUJYN010000015">
    <property type="protein sequence ID" value="KAK1258530.1"/>
    <property type="molecule type" value="Genomic_DNA"/>
</dbReference>
<accession>A0AAV9A2Z8</accession>
<dbReference type="InterPro" id="IPR005175">
    <property type="entry name" value="PPC_dom"/>
</dbReference>